<dbReference type="SMART" id="SM00234">
    <property type="entry name" value="START"/>
    <property type="match status" value="1"/>
</dbReference>
<protein>
    <submittedName>
        <fullName evidence="8">Homeobox-leucine zipper protein PROTODERMAL FACTOR 2, putative</fullName>
    </submittedName>
</protein>
<evidence type="ECO:0000313" key="9">
    <source>
        <dbReference type="Proteomes" id="UP000026915"/>
    </source>
</evidence>
<evidence type="ECO:0000313" key="8">
    <source>
        <dbReference type="EMBL" id="EOY12502.1"/>
    </source>
</evidence>
<reference evidence="8 9" key="1">
    <citation type="journal article" date="2013" name="Genome Biol.">
        <title>The genome sequence of the most widely cultivated cacao type and its use to identify candidate genes regulating pod color.</title>
        <authorList>
            <person name="Motamayor J.C."/>
            <person name="Mockaitis K."/>
            <person name="Schmutz J."/>
            <person name="Haiminen N."/>
            <person name="Iii D.L."/>
            <person name="Cornejo O."/>
            <person name="Findley S.D."/>
            <person name="Zheng P."/>
            <person name="Utro F."/>
            <person name="Royaert S."/>
            <person name="Saski C."/>
            <person name="Jenkins J."/>
            <person name="Podicheti R."/>
            <person name="Zhao M."/>
            <person name="Scheffler B.E."/>
            <person name="Stack J.C."/>
            <person name="Feltus F.A."/>
            <person name="Mustiga G.M."/>
            <person name="Amores F."/>
            <person name="Phillips W."/>
            <person name="Marelli J.P."/>
            <person name="May G.D."/>
            <person name="Shapiro H."/>
            <person name="Ma J."/>
            <person name="Bustamante C.D."/>
            <person name="Schnell R.J."/>
            <person name="Main D."/>
            <person name="Gilbert D."/>
            <person name="Parida L."/>
            <person name="Kuhn D.N."/>
        </authorList>
    </citation>
    <scope>NUCLEOTIDE SEQUENCE [LARGE SCALE GENOMIC DNA]</scope>
    <source>
        <strain evidence="9">cv. Matina 1-6</strain>
    </source>
</reference>
<dbReference type="InParanoid" id="A0A061F715"/>
<organism evidence="8 9">
    <name type="scientific">Theobroma cacao</name>
    <name type="common">Cacao</name>
    <name type="synonym">Cocoa</name>
    <dbReference type="NCBI Taxonomy" id="3641"/>
    <lineage>
        <taxon>Eukaryota</taxon>
        <taxon>Viridiplantae</taxon>
        <taxon>Streptophyta</taxon>
        <taxon>Embryophyta</taxon>
        <taxon>Tracheophyta</taxon>
        <taxon>Spermatophyta</taxon>
        <taxon>Magnoliopsida</taxon>
        <taxon>eudicotyledons</taxon>
        <taxon>Gunneridae</taxon>
        <taxon>Pentapetalae</taxon>
        <taxon>rosids</taxon>
        <taxon>malvids</taxon>
        <taxon>Malvales</taxon>
        <taxon>Malvaceae</taxon>
        <taxon>Byttnerioideae</taxon>
        <taxon>Theobroma</taxon>
    </lineage>
</organism>
<evidence type="ECO:0000256" key="1">
    <source>
        <dbReference type="ARBA" id="ARBA00023015"/>
    </source>
</evidence>
<dbReference type="InterPro" id="IPR002913">
    <property type="entry name" value="START_lipid-bd_dom"/>
</dbReference>
<dbReference type="Gramene" id="EOY12502">
    <property type="protein sequence ID" value="EOY12502"/>
    <property type="gene ID" value="TCM_030991"/>
</dbReference>
<evidence type="ECO:0000256" key="6">
    <source>
        <dbReference type="SAM" id="MobiDB-lite"/>
    </source>
</evidence>
<name>A0A061F715_THECC</name>
<dbReference type="Proteomes" id="UP000026915">
    <property type="component" value="Chromosome 7"/>
</dbReference>
<dbReference type="PANTHER" id="PTHR45654:SF48">
    <property type="entry name" value="START DOMAIN-CONTAINING PROTEIN"/>
    <property type="match status" value="1"/>
</dbReference>
<dbReference type="CDD" id="cd08875">
    <property type="entry name" value="START_ArGLABRA2_like"/>
    <property type="match status" value="1"/>
</dbReference>
<keyword evidence="2 8" id="KW-0238">DNA-binding</keyword>
<dbReference type="eggNOG" id="ENOG502QVR9">
    <property type="taxonomic scope" value="Eukaryota"/>
</dbReference>
<proteinExistence type="predicted"/>
<evidence type="ECO:0000256" key="5">
    <source>
        <dbReference type="ARBA" id="ARBA00023242"/>
    </source>
</evidence>
<keyword evidence="1" id="KW-0805">Transcription regulation</keyword>
<keyword evidence="5" id="KW-0539">Nucleus</keyword>
<dbReference type="InterPro" id="IPR042160">
    <property type="entry name" value="HD-Zip_IV"/>
</dbReference>
<dbReference type="SUPFAM" id="SSF55961">
    <property type="entry name" value="Bet v1-like"/>
    <property type="match status" value="2"/>
</dbReference>
<keyword evidence="9" id="KW-1185">Reference proteome</keyword>
<dbReference type="PANTHER" id="PTHR45654">
    <property type="entry name" value="HOMEOBOX-LEUCINE ZIPPER PROTEIN MERISTEM L1"/>
    <property type="match status" value="1"/>
</dbReference>
<evidence type="ECO:0000256" key="4">
    <source>
        <dbReference type="ARBA" id="ARBA00023163"/>
    </source>
</evidence>
<evidence type="ECO:0000256" key="3">
    <source>
        <dbReference type="ARBA" id="ARBA00023155"/>
    </source>
</evidence>
<feature type="domain" description="START" evidence="7">
    <location>
        <begin position="99"/>
        <end position="362"/>
    </location>
</feature>
<dbReference type="GO" id="GO:0008289">
    <property type="term" value="F:lipid binding"/>
    <property type="evidence" value="ECO:0007669"/>
    <property type="project" value="InterPro"/>
</dbReference>
<dbReference type="EMBL" id="CM001885">
    <property type="protein sequence ID" value="EOY12502.1"/>
    <property type="molecule type" value="Genomic_DNA"/>
</dbReference>
<dbReference type="InterPro" id="IPR057993">
    <property type="entry name" value="HD-Zip_IV_C"/>
</dbReference>
<feature type="compositionally biased region" description="Basic and acidic residues" evidence="6">
    <location>
        <begin position="1"/>
        <end position="11"/>
    </location>
</feature>
<dbReference type="PROSITE" id="PS50848">
    <property type="entry name" value="START"/>
    <property type="match status" value="1"/>
</dbReference>
<dbReference type="InterPro" id="IPR023393">
    <property type="entry name" value="START-like_dom_sf"/>
</dbReference>
<feature type="compositionally biased region" description="Low complexity" evidence="6">
    <location>
        <begin position="56"/>
        <end position="77"/>
    </location>
</feature>
<feature type="region of interest" description="Disordered" evidence="6">
    <location>
        <begin position="1"/>
        <end position="81"/>
    </location>
</feature>
<accession>A0A061F715</accession>
<keyword evidence="4" id="KW-0804">Transcription</keyword>
<dbReference type="GO" id="GO:0003677">
    <property type="term" value="F:DNA binding"/>
    <property type="evidence" value="ECO:0007669"/>
    <property type="project" value="UniProtKB-KW"/>
</dbReference>
<gene>
    <name evidence="8" type="ORF">TCM_030991</name>
</gene>
<dbReference type="STRING" id="3641.A0A061F715"/>
<sequence length="621" mass="69296">MGDMPPVRRDGIGVGEQPLGLDPPRRSPPGGHKRRRDHEGVGFLLGTNPQHPQNNSLGPQSPGSRPSGSESAGSGSSTNVPMYKMHRASDILMAFSICSDTKKNEIIEQAKEALEELKKMASMGEPLWQRRDNMEILDGIQYLKQLRRYDLTADMIVKMVERGEPQRSPNPGGNQDMPTFPLATFEFNPLYIEGSRETGLVDMKPVSIVELLMDSRQWLAAFPSIVSRATLIGVILRGVNGSYDGRVQVMAAEFHHSSPLIPSRQSYFARYCKQIARGTWGVVDVSLENLFPSTHVQFRRSPSGCIIEEMPNESSKVTWVEHVQVDNGSVHPIFRSFVESGFAFSAKRWIAMMNRHCQWLATSMAGTSPTSASVFVPQVGRESLLKLSERMTRTFFKNVSSCSDNFWSRAPRAMTHDQDIRYRLGNIVNASGKPPTGTIIFTTTLRLPVPPKILFDFLRDERSRDQWDHISFGRSVRELIHVQNGENHENRVSVVQVNSSPTKIHMVFLQESFSDETGKYVVYAPMDIFGMSMILNGGNPNFAAIMASGFTILPDLPPPWQAQETQGSILNLVFHRGDRSFIDDKIPVNTFGVMDDIVSKTINAIKKALMPDGSGNQSARQ</sequence>
<evidence type="ECO:0000259" key="7">
    <source>
        <dbReference type="PROSITE" id="PS50848"/>
    </source>
</evidence>
<dbReference type="Gene3D" id="3.30.530.20">
    <property type="match status" value="1"/>
</dbReference>
<dbReference type="AlphaFoldDB" id="A0A061F715"/>
<dbReference type="Pfam" id="PF25797">
    <property type="entry name" value="PDF2_C"/>
    <property type="match status" value="1"/>
</dbReference>
<keyword evidence="3 8" id="KW-0371">Homeobox</keyword>
<dbReference type="HOGENOM" id="CLU_015002_3_2_1"/>
<dbReference type="Pfam" id="PF01852">
    <property type="entry name" value="START"/>
    <property type="match status" value="1"/>
</dbReference>
<evidence type="ECO:0000256" key="2">
    <source>
        <dbReference type="ARBA" id="ARBA00023125"/>
    </source>
</evidence>
<dbReference type="OMA" id="MDLKQWS"/>